<sequence>MLKKIISGYYSKVLFICIVCLCAVTAILLFFGSSLLRSQELDEYLQNYDIAINNLSSVLQSKENTFSNSLSPMFDDKSRNRALVQLCTQGLDSLTQQSQTQVTSLLETICRYDSYLGGVLILGNSGDLYQYDARYKTLEDIGLEKKDFTTPAFTVTLLSDSTLDSLSSGYEKPVSHVYGLAGTIFAYSSSDLTEVGRIILLYSTAELNNLTVSANLLPESTLSIRNQQGEILYSSDADYSSQDKIPLTFYDGSSTTGIVRYPRNTQTMDQETYYCASLYNGLYEYYVSYQVPKSALPASYNQTVLWILATGICLMGILVYAVSLRISDRRIKAIQEGMSKVGQNNLDYRLPVPKTNDEFTKIIQSFNYMCGELQKSVEKTYGLEISQHKAELYAMQTSINPHFLYNTLEQIRVQILKGNTADAAQMLILLSKMYRNQTRRNLYVSIGEECSFCENLINLYMYNYRNFDYEIDLDSSLKLYGLPKHTLQPLVENYFVHGLDLNRDDNFLSIRVLPLRREDGLYARFEVEDNGVSATPGELEQLREKLSGPVLQDSGDNNGFALSNVNRRLKLVFGDSAGIHASCGADGQGFLVTFTIPAVLPENLT</sequence>
<name>A0A9D1JJ60_9FIRM</name>
<evidence type="ECO:0000256" key="6">
    <source>
        <dbReference type="ARBA" id="ARBA00022741"/>
    </source>
</evidence>
<dbReference type="InterPro" id="IPR010559">
    <property type="entry name" value="Sig_transdc_His_kin_internal"/>
</dbReference>
<dbReference type="InterPro" id="IPR036890">
    <property type="entry name" value="HATPase_C_sf"/>
</dbReference>
<dbReference type="GO" id="GO:0000155">
    <property type="term" value="F:phosphorelay sensor kinase activity"/>
    <property type="evidence" value="ECO:0007669"/>
    <property type="project" value="InterPro"/>
</dbReference>
<reference evidence="14" key="2">
    <citation type="journal article" date="2021" name="PeerJ">
        <title>Extensive microbial diversity within the chicken gut microbiome revealed by metagenomics and culture.</title>
        <authorList>
            <person name="Gilroy R."/>
            <person name="Ravi A."/>
            <person name="Getino M."/>
            <person name="Pursley I."/>
            <person name="Horton D.L."/>
            <person name="Alikhan N.F."/>
            <person name="Baker D."/>
            <person name="Gharbi K."/>
            <person name="Hall N."/>
            <person name="Watson M."/>
            <person name="Adriaenssens E.M."/>
            <person name="Foster-Nyarko E."/>
            <person name="Jarju S."/>
            <person name="Secka A."/>
            <person name="Antonio M."/>
            <person name="Oren A."/>
            <person name="Chaudhuri R.R."/>
            <person name="La Ragione R."/>
            <person name="Hildebrand F."/>
            <person name="Pallen M.J."/>
        </authorList>
    </citation>
    <scope>NUCLEOTIDE SEQUENCE</scope>
    <source>
        <strain evidence="14">CHK190-19873</strain>
    </source>
</reference>
<dbReference type="InterPro" id="IPR003660">
    <property type="entry name" value="HAMP_dom"/>
</dbReference>
<evidence type="ECO:0000313" key="15">
    <source>
        <dbReference type="Proteomes" id="UP000823935"/>
    </source>
</evidence>
<dbReference type="Pfam" id="PF06580">
    <property type="entry name" value="His_kinase"/>
    <property type="match status" value="1"/>
</dbReference>
<dbReference type="Gene3D" id="6.10.340.10">
    <property type="match status" value="1"/>
</dbReference>
<feature type="transmembrane region" description="Helical" evidence="12">
    <location>
        <begin position="303"/>
        <end position="322"/>
    </location>
</feature>
<evidence type="ECO:0000256" key="12">
    <source>
        <dbReference type="SAM" id="Phobius"/>
    </source>
</evidence>
<reference evidence="14" key="1">
    <citation type="submission" date="2020-10" db="EMBL/GenBank/DDBJ databases">
        <authorList>
            <person name="Gilroy R."/>
        </authorList>
    </citation>
    <scope>NUCLEOTIDE SEQUENCE</scope>
    <source>
        <strain evidence="14">CHK190-19873</strain>
    </source>
</reference>
<keyword evidence="5 12" id="KW-0812">Transmembrane</keyword>
<keyword evidence="10" id="KW-0902">Two-component regulatory system</keyword>
<keyword evidence="11 12" id="KW-0472">Membrane</keyword>
<evidence type="ECO:0000256" key="5">
    <source>
        <dbReference type="ARBA" id="ARBA00022692"/>
    </source>
</evidence>
<organism evidence="14 15">
    <name type="scientific">Candidatus Limivivens intestinipullorum</name>
    <dbReference type="NCBI Taxonomy" id="2840858"/>
    <lineage>
        <taxon>Bacteria</taxon>
        <taxon>Bacillati</taxon>
        <taxon>Bacillota</taxon>
        <taxon>Clostridia</taxon>
        <taxon>Lachnospirales</taxon>
        <taxon>Lachnospiraceae</taxon>
        <taxon>Lachnospiraceae incertae sedis</taxon>
        <taxon>Candidatus Limivivens</taxon>
    </lineage>
</organism>
<evidence type="ECO:0000256" key="9">
    <source>
        <dbReference type="ARBA" id="ARBA00022989"/>
    </source>
</evidence>
<keyword evidence="8" id="KW-0067">ATP-binding</keyword>
<dbReference type="AlphaFoldDB" id="A0A9D1JJ60"/>
<dbReference type="CDD" id="cd06225">
    <property type="entry name" value="HAMP"/>
    <property type="match status" value="1"/>
</dbReference>
<dbReference type="PROSITE" id="PS50885">
    <property type="entry name" value="HAMP"/>
    <property type="match status" value="1"/>
</dbReference>
<evidence type="ECO:0000313" key="14">
    <source>
        <dbReference type="EMBL" id="HIS30647.1"/>
    </source>
</evidence>
<dbReference type="GO" id="GO:0005524">
    <property type="term" value="F:ATP binding"/>
    <property type="evidence" value="ECO:0007669"/>
    <property type="project" value="UniProtKB-KW"/>
</dbReference>
<evidence type="ECO:0000256" key="10">
    <source>
        <dbReference type="ARBA" id="ARBA00023012"/>
    </source>
</evidence>
<keyword evidence="9 12" id="KW-1133">Transmembrane helix</keyword>
<gene>
    <name evidence="14" type="ORF">IAB44_03720</name>
</gene>
<evidence type="ECO:0000256" key="2">
    <source>
        <dbReference type="ARBA" id="ARBA00022475"/>
    </source>
</evidence>
<evidence type="ECO:0000259" key="13">
    <source>
        <dbReference type="PROSITE" id="PS50885"/>
    </source>
</evidence>
<feature type="domain" description="HAMP" evidence="13">
    <location>
        <begin position="325"/>
        <end position="378"/>
    </location>
</feature>
<keyword evidence="7 14" id="KW-0418">Kinase</keyword>
<comment type="caution">
    <text evidence="14">The sequence shown here is derived from an EMBL/GenBank/DDBJ whole genome shotgun (WGS) entry which is preliminary data.</text>
</comment>
<dbReference type="GO" id="GO:0005886">
    <property type="term" value="C:plasma membrane"/>
    <property type="evidence" value="ECO:0007669"/>
    <property type="project" value="UniProtKB-SubCell"/>
</dbReference>
<evidence type="ECO:0000256" key="3">
    <source>
        <dbReference type="ARBA" id="ARBA00022553"/>
    </source>
</evidence>
<dbReference type="PANTHER" id="PTHR34220">
    <property type="entry name" value="SENSOR HISTIDINE KINASE YPDA"/>
    <property type="match status" value="1"/>
</dbReference>
<dbReference type="InterPro" id="IPR050640">
    <property type="entry name" value="Bact_2-comp_sensor_kinase"/>
</dbReference>
<dbReference type="Proteomes" id="UP000823935">
    <property type="component" value="Unassembled WGS sequence"/>
</dbReference>
<keyword evidence="2" id="KW-1003">Cell membrane</keyword>
<evidence type="ECO:0000256" key="4">
    <source>
        <dbReference type="ARBA" id="ARBA00022679"/>
    </source>
</evidence>
<evidence type="ECO:0000256" key="1">
    <source>
        <dbReference type="ARBA" id="ARBA00004651"/>
    </source>
</evidence>
<dbReference type="SUPFAM" id="SSF55874">
    <property type="entry name" value="ATPase domain of HSP90 chaperone/DNA topoisomerase II/histidine kinase"/>
    <property type="match status" value="1"/>
</dbReference>
<dbReference type="Gene3D" id="3.30.565.10">
    <property type="entry name" value="Histidine kinase-like ATPase, C-terminal domain"/>
    <property type="match status" value="1"/>
</dbReference>
<keyword evidence="4" id="KW-0808">Transferase</keyword>
<keyword evidence="3" id="KW-0597">Phosphoprotein</keyword>
<proteinExistence type="predicted"/>
<accession>A0A9D1JJ60</accession>
<comment type="subcellular location">
    <subcellularLocation>
        <location evidence="1">Cell membrane</location>
        <topology evidence="1">Multi-pass membrane protein</topology>
    </subcellularLocation>
</comment>
<evidence type="ECO:0000256" key="8">
    <source>
        <dbReference type="ARBA" id="ARBA00022840"/>
    </source>
</evidence>
<dbReference type="EMBL" id="DVIQ01000022">
    <property type="protein sequence ID" value="HIS30647.1"/>
    <property type="molecule type" value="Genomic_DNA"/>
</dbReference>
<evidence type="ECO:0000256" key="11">
    <source>
        <dbReference type="ARBA" id="ARBA00023136"/>
    </source>
</evidence>
<dbReference type="SMART" id="SM00304">
    <property type="entry name" value="HAMP"/>
    <property type="match status" value="1"/>
</dbReference>
<dbReference type="SUPFAM" id="SSF158472">
    <property type="entry name" value="HAMP domain-like"/>
    <property type="match status" value="1"/>
</dbReference>
<protein>
    <submittedName>
        <fullName evidence="14">Histidine kinase</fullName>
    </submittedName>
</protein>
<dbReference type="PANTHER" id="PTHR34220:SF11">
    <property type="entry name" value="SENSOR PROTEIN KINASE HPTS"/>
    <property type="match status" value="1"/>
</dbReference>
<keyword evidence="6" id="KW-0547">Nucleotide-binding</keyword>
<evidence type="ECO:0000256" key="7">
    <source>
        <dbReference type="ARBA" id="ARBA00022777"/>
    </source>
</evidence>
<dbReference type="Pfam" id="PF00672">
    <property type="entry name" value="HAMP"/>
    <property type="match status" value="1"/>
</dbReference>